<accession>D9XAC4</accession>
<evidence type="ECO:0000256" key="1">
    <source>
        <dbReference type="SAM" id="MobiDB-lite"/>
    </source>
</evidence>
<dbReference type="OrthoDB" id="5189733at2"/>
<dbReference type="Proteomes" id="UP000004184">
    <property type="component" value="Unassembled WGS sequence"/>
</dbReference>
<keyword evidence="3" id="KW-1185">Reference proteome</keyword>
<proteinExistence type="predicted"/>
<evidence type="ECO:0000313" key="2">
    <source>
        <dbReference type="EMBL" id="EFL36514.1"/>
    </source>
</evidence>
<protein>
    <submittedName>
        <fullName evidence="2">Predicted protein</fullName>
    </submittedName>
</protein>
<evidence type="ECO:0000313" key="3">
    <source>
        <dbReference type="Proteomes" id="UP000004184"/>
    </source>
</evidence>
<name>D9XAC4_STRVT</name>
<dbReference type="EMBL" id="GG657757">
    <property type="protein sequence ID" value="EFL36514.1"/>
    <property type="molecule type" value="Genomic_DNA"/>
</dbReference>
<sequence length="117" mass="12422">MLDEVDADLRDALARLGERTDTPSAQLVADAVHVLAEQATLAPINWPSPSRAAWHQPMLASGSTGVGCGSPGRLCKRHPLMGESDLVLPAHGPLQRSHPAADHLSCRARLPGLQTPR</sequence>
<dbReference type="AlphaFoldDB" id="D9XAC4"/>
<reference evidence="3" key="1">
    <citation type="submission" date="2009-02" db="EMBL/GenBank/DDBJ databases">
        <title>Annotation of Streptomyces viridochromogenes strain DSM 40736.</title>
        <authorList>
            <consortium name="The Broad Institute Genome Sequencing Platform"/>
            <consortium name="Broad Institute Microbial Sequencing Center"/>
            <person name="Fischbach M."/>
            <person name="Godfrey P."/>
            <person name="Ward D."/>
            <person name="Young S."/>
            <person name="Zeng Q."/>
            <person name="Koehrsen M."/>
            <person name="Alvarado L."/>
            <person name="Berlin A.M."/>
            <person name="Bochicchio J."/>
            <person name="Borenstein D."/>
            <person name="Chapman S.B."/>
            <person name="Chen Z."/>
            <person name="Engels R."/>
            <person name="Freedman E."/>
            <person name="Gellesch M."/>
            <person name="Goldberg J."/>
            <person name="Griggs A."/>
            <person name="Gujja S."/>
            <person name="Heilman E.R."/>
            <person name="Heiman D.I."/>
            <person name="Hepburn T.A."/>
            <person name="Howarth C."/>
            <person name="Jen D."/>
            <person name="Larson L."/>
            <person name="Lewis B."/>
            <person name="Mehta T."/>
            <person name="Park D."/>
            <person name="Pearson M."/>
            <person name="Richards J."/>
            <person name="Roberts A."/>
            <person name="Saif S."/>
            <person name="Shea T.D."/>
            <person name="Shenoy N."/>
            <person name="Sisk P."/>
            <person name="Stolte C."/>
            <person name="Sykes S.N."/>
            <person name="Thomson T."/>
            <person name="Walk T."/>
            <person name="White J."/>
            <person name="Yandava C."/>
            <person name="Straight P."/>
            <person name="Clardy J."/>
            <person name="Hung D."/>
            <person name="Kolter R."/>
            <person name="Mekalanos J."/>
            <person name="Walker S."/>
            <person name="Walsh C.T."/>
            <person name="Wieland-Brown L.C."/>
            <person name="Haas B."/>
            <person name="Nusbaum C."/>
            <person name="Birren B."/>
        </authorList>
    </citation>
    <scope>NUCLEOTIDE SEQUENCE [LARGE SCALE GENOMIC DNA]</scope>
    <source>
        <strain evidence="3">DSM 40736 / JCM 4977 / BCRC 1201 / Tue 494</strain>
    </source>
</reference>
<organism evidence="2 3">
    <name type="scientific">Streptomyces viridochromogenes (strain DSM 40736 / JCM 4977 / BCRC 1201 / Tue 494)</name>
    <dbReference type="NCBI Taxonomy" id="591159"/>
    <lineage>
        <taxon>Bacteria</taxon>
        <taxon>Bacillati</taxon>
        <taxon>Actinomycetota</taxon>
        <taxon>Actinomycetes</taxon>
        <taxon>Kitasatosporales</taxon>
        <taxon>Streptomycetaceae</taxon>
        <taxon>Streptomyces</taxon>
    </lineage>
</organism>
<dbReference type="HOGENOM" id="CLU_2083629_0_0_11"/>
<feature type="region of interest" description="Disordered" evidence="1">
    <location>
        <begin position="86"/>
        <end position="117"/>
    </location>
</feature>
<gene>
    <name evidence="2" type="ORF">SSQG_07032</name>
</gene>
<dbReference type="RefSeq" id="WP_003994663.1">
    <property type="nucleotide sequence ID" value="NZ_GG657757.1"/>
</dbReference>